<dbReference type="AlphaFoldDB" id="A0A6L5X3P5"/>
<name>A0A6L5X3P5_9FIRM</name>
<keyword evidence="2" id="KW-1185">Reference proteome</keyword>
<comment type="caution">
    <text evidence="1">The sequence shown here is derived from an EMBL/GenBank/DDBJ whole genome shotgun (WGS) entry which is preliminary data.</text>
</comment>
<reference evidence="1 2" key="1">
    <citation type="submission" date="2019-08" db="EMBL/GenBank/DDBJ databases">
        <title>In-depth cultivation of the pig gut microbiome towards novel bacterial diversity and tailored functional studies.</title>
        <authorList>
            <person name="Wylensek D."/>
            <person name="Hitch T.C.A."/>
            <person name="Clavel T."/>
        </authorList>
    </citation>
    <scope>NUCLEOTIDE SEQUENCE [LARGE SCALE GENOMIC DNA]</scope>
    <source>
        <strain evidence="1 2">Oil+RF-744-WCA-WT-11</strain>
    </source>
</reference>
<organism evidence="1 2">
    <name type="scientific">Porcincola intestinalis</name>
    <dbReference type="NCBI Taxonomy" id="2606632"/>
    <lineage>
        <taxon>Bacteria</taxon>
        <taxon>Bacillati</taxon>
        <taxon>Bacillota</taxon>
        <taxon>Clostridia</taxon>
        <taxon>Lachnospirales</taxon>
        <taxon>Lachnospiraceae</taxon>
        <taxon>Porcincola</taxon>
    </lineage>
</organism>
<protein>
    <submittedName>
        <fullName evidence="1">Uncharacterized protein</fullName>
    </submittedName>
</protein>
<dbReference type="EMBL" id="VULZ01000001">
    <property type="protein sequence ID" value="MSS13606.1"/>
    <property type="molecule type" value="Genomic_DNA"/>
</dbReference>
<evidence type="ECO:0000313" key="2">
    <source>
        <dbReference type="Proteomes" id="UP000481852"/>
    </source>
</evidence>
<evidence type="ECO:0000313" key="1">
    <source>
        <dbReference type="EMBL" id="MSS13606.1"/>
    </source>
</evidence>
<dbReference type="InterPro" id="IPR038475">
    <property type="entry name" value="RecG_C_sf"/>
</dbReference>
<dbReference type="Gene3D" id="3.30.565.60">
    <property type="match status" value="1"/>
</dbReference>
<gene>
    <name evidence="1" type="ORF">FYJ35_00830</name>
</gene>
<dbReference type="RefSeq" id="WP_154521730.1">
    <property type="nucleotide sequence ID" value="NZ_VULZ01000001.1"/>
</dbReference>
<sequence length="78" mass="9191">MKNMRWRVKMNDDGIHHVEIPEVPVEAIREAVINSFAHARYDIPVQHEIDIFSNRIYEGKSGRIADMTDIRHYKLMKG</sequence>
<dbReference type="Proteomes" id="UP000481852">
    <property type="component" value="Unassembled WGS sequence"/>
</dbReference>
<accession>A0A6L5X3P5</accession>
<proteinExistence type="predicted"/>